<feature type="compositionally biased region" description="Pro residues" evidence="1">
    <location>
        <begin position="39"/>
        <end position="52"/>
    </location>
</feature>
<reference evidence="3 4" key="1">
    <citation type="submission" date="2018-10" db="EMBL/GenBank/DDBJ databases">
        <title>A high-quality apple genome assembly.</title>
        <authorList>
            <person name="Hu J."/>
        </authorList>
    </citation>
    <scope>NUCLEOTIDE SEQUENCE [LARGE SCALE GENOMIC DNA]</scope>
    <source>
        <strain evidence="4">cv. HFTH1</strain>
        <tissue evidence="3">Young leaf</tissue>
    </source>
</reference>
<dbReference type="PANTHER" id="PTHR31672:SF13">
    <property type="entry name" value="F-BOX PROTEIN CPR30-LIKE"/>
    <property type="match status" value="1"/>
</dbReference>
<evidence type="ECO:0000313" key="4">
    <source>
        <dbReference type="Proteomes" id="UP000290289"/>
    </source>
</evidence>
<name>A0A498HXY1_MALDO</name>
<evidence type="ECO:0000313" key="3">
    <source>
        <dbReference type="EMBL" id="RXH76488.1"/>
    </source>
</evidence>
<feature type="region of interest" description="Disordered" evidence="1">
    <location>
        <begin position="34"/>
        <end position="73"/>
    </location>
</feature>
<evidence type="ECO:0000259" key="2">
    <source>
        <dbReference type="Pfam" id="PF07734"/>
    </source>
</evidence>
<dbReference type="PANTHER" id="PTHR31672">
    <property type="entry name" value="BNACNNG10540D PROTEIN"/>
    <property type="match status" value="1"/>
</dbReference>
<dbReference type="Proteomes" id="UP000290289">
    <property type="component" value="Chromosome 14"/>
</dbReference>
<evidence type="ECO:0000256" key="1">
    <source>
        <dbReference type="SAM" id="MobiDB-lite"/>
    </source>
</evidence>
<dbReference type="InterPro" id="IPR006527">
    <property type="entry name" value="F-box-assoc_dom_typ1"/>
</dbReference>
<dbReference type="AlphaFoldDB" id="A0A498HXY1"/>
<proteinExistence type="predicted"/>
<sequence length="472" mass="52839">MKAQLRVQSEEVRTYVETVRDLVRAIQTAGLQVSLPAPHLDPPLTSEPPHPPDTQSRHARQALRDAGPTSSKAALCDAKPTSCKVALRDAGPTSCKVALRDSGPTLCKVALCDAGPTSSKVTLRDAGPTSCKVALRDAGYTLVKQTLKYPAKIFSIFKNAHLKKNVPENSCEYLLIQTDKKNCLSLFDAETLSKCLDIELHENKLGFRFFVHGSCNGLVCISGCNFFSLNSPINLWNPSIRKIKRLPNGCIRQLINFVNLGFGFHSGENDYKVVRLVGASLPCENVIFEVEVYSLRSNAWRRITTMPSFSDNAVFWESRCTFLDGVVYWIIKEHSCTSILAFDLGSEVSRKIMFPEIVQNQMRIGVFEKSLSLFHTRTGLAVMDSYVDIWVLEVDAWKMIRTIYLPSSTGFVAWPLGIRTNLGKVHMIQDSWDPKFVLYDPESHQVKVTGIRTKSIYFPYVDAYCQSLVLLD</sequence>
<dbReference type="NCBIfam" id="TIGR01640">
    <property type="entry name" value="F_box_assoc_1"/>
    <property type="match status" value="1"/>
</dbReference>
<accession>A0A498HXY1</accession>
<keyword evidence="4" id="KW-1185">Reference proteome</keyword>
<comment type="caution">
    <text evidence="3">The sequence shown here is derived from an EMBL/GenBank/DDBJ whole genome shotgun (WGS) entry which is preliminary data.</text>
</comment>
<feature type="domain" description="F-box associated beta-propeller type 1" evidence="2">
    <location>
        <begin position="210"/>
        <end position="392"/>
    </location>
</feature>
<protein>
    <recommendedName>
        <fullName evidence="2">F-box associated beta-propeller type 1 domain-containing protein</fullName>
    </recommendedName>
</protein>
<dbReference type="InterPro" id="IPR050796">
    <property type="entry name" value="SCF_F-box_component"/>
</dbReference>
<dbReference type="EMBL" id="RDQH01000340">
    <property type="protein sequence ID" value="RXH76488.1"/>
    <property type="molecule type" value="Genomic_DNA"/>
</dbReference>
<gene>
    <name evidence="3" type="ORF">DVH24_019376</name>
</gene>
<dbReference type="Pfam" id="PF07734">
    <property type="entry name" value="FBA_1"/>
    <property type="match status" value="1"/>
</dbReference>
<dbReference type="InterPro" id="IPR017451">
    <property type="entry name" value="F-box-assoc_interact_dom"/>
</dbReference>
<organism evidence="3 4">
    <name type="scientific">Malus domestica</name>
    <name type="common">Apple</name>
    <name type="synonym">Pyrus malus</name>
    <dbReference type="NCBI Taxonomy" id="3750"/>
    <lineage>
        <taxon>Eukaryota</taxon>
        <taxon>Viridiplantae</taxon>
        <taxon>Streptophyta</taxon>
        <taxon>Embryophyta</taxon>
        <taxon>Tracheophyta</taxon>
        <taxon>Spermatophyta</taxon>
        <taxon>Magnoliopsida</taxon>
        <taxon>eudicotyledons</taxon>
        <taxon>Gunneridae</taxon>
        <taxon>Pentapetalae</taxon>
        <taxon>rosids</taxon>
        <taxon>fabids</taxon>
        <taxon>Rosales</taxon>
        <taxon>Rosaceae</taxon>
        <taxon>Amygdaloideae</taxon>
        <taxon>Maleae</taxon>
        <taxon>Malus</taxon>
    </lineage>
</organism>